<dbReference type="WBParaSite" id="RSKR_0000138550.1">
    <property type="protein sequence ID" value="RSKR_0000138550.1"/>
    <property type="gene ID" value="RSKR_0000138550"/>
</dbReference>
<name>A0AC35TJZ2_9BILA</name>
<accession>A0AC35TJZ2</accession>
<dbReference type="Proteomes" id="UP000095286">
    <property type="component" value="Unplaced"/>
</dbReference>
<reference evidence="2" key="1">
    <citation type="submission" date="2016-11" db="UniProtKB">
        <authorList>
            <consortium name="WormBaseParasite"/>
        </authorList>
    </citation>
    <scope>IDENTIFICATION</scope>
    <source>
        <strain evidence="2">KR3021</strain>
    </source>
</reference>
<evidence type="ECO:0000313" key="1">
    <source>
        <dbReference type="Proteomes" id="UP000095286"/>
    </source>
</evidence>
<organism evidence="1 2">
    <name type="scientific">Rhabditophanes sp. KR3021</name>
    <dbReference type="NCBI Taxonomy" id="114890"/>
    <lineage>
        <taxon>Eukaryota</taxon>
        <taxon>Metazoa</taxon>
        <taxon>Ecdysozoa</taxon>
        <taxon>Nematoda</taxon>
        <taxon>Chromadorea</taxon>
        <taxon>Rhabditida</taxon>
        <taxon>Tylenchina</taxon>
        <taxon>Panagrolaimomorpha</taxon>
        <taxon>Strongyloidoidea</taxon>
        <taxon>Alloionematidae</taxon>
        <taxon>Rhabditophanes</taxon>
    </lineage>
</organism>
<evidence type="ECO:0000313" key="2">
    <source>
        <dbReference type="WBParaSite" id="RSKR_0000138550.1"/>
    </source>
</evidence>
<proteinExistence type="predicted"/>
<protein>
    <submittedName>
        <fullName evidence="2">C2H2-type domain-containing protein</fullName>
    </submittedName>
</protein>
<sequence>MFRSTSEYSLASDYPSNSLHHSEDDLYDVVSISTESTFDSRCPSWCSSCKIGRTRSTSPLSPTGSISDVSSISQKITHQSYSNVNCSLIKEDYHPEQYITANQRQFAVQKNNVLSSRPLTQQIYAAEYKPSIDFNTTYKLSCFQGNQNNKVKQIVKPTFKTQLGKGKFYSETTHNVNFKDPGKRTKIHIPHNNVKNSSYDIQRKLHSINKQLTTLDVSDNLTSKVKSRSDKKAVDDVKDVKKETNIDKASIRHETIGQNLRKTSPDVLFVKPRYKDSPASMTHINSKFY</sequence>